<dbReference type="AlphaFoldDB" id="W6A7G1"/>
<gene>
    <name evidence="2" type="ORF">SCULI_v1c05800</name>
</gene>
<keyword evidence="1" id="KW-0472">Membrane</keyword>
<evidence type="ECO:0000313" key="2">
    <source>
        <dbReference type="EMBL" id="AHI52921.1"/>
    </source>
</evidence>
<proteinExistence type="predicted"/>
<dbReference type="OrthoDB" id="388202at2"/>
<keyword evidence="1" id="KW-0812">Transmembrane</keyword>
<dbReference type="STRING" id="1276246.SCULI_v1c05800"/>
<dbReference type="PATRIC" id="fig|1276246.3.peg.579"/>
<dbReference type="Proteomes" id="UP000019267">
    <property type="component" value="Chromosome"/>
</dbReference>
<dbReference type="RefSeq" id="WP_025363157.1">
    <property type="nucleotide sequence ID" value="NZ_CP006681.1"/>
</dbReference>
<accession>W6A7G1</accession>
<evidence type="ECO:0008006" key="4">
    <source>
        <dbReference type="Google" id="ProtNLM"/>
    </source>
</evidence>
<name>W6A7G1_9MOLU</name>
<evidence type="ECO:0000256" key="1">
    <source>
        <dbReference type="SAM" id="Phobius"/>
    </source>
</evidence>
<dbReference type="HOGENOM" id="CLU_547359_0_0_14"/>
<sequence length="515" mass="59315">MGKIKILKNNKKSKFMINALIIFSFFYALFGVLMWVSPAVVTWKNGIQITPGFGQINTIYGEDYGFIKPFSFLDFILFDETTGRFIFAPTFTSIIYGPLIIGGAIFTIMLIRLIIHSVGYKNQNKNGIARIVRPIRSYQMTMVLAWIGFVILAIGATISFFAASPYQMGVVWEFNVKGSINACSQEVLEQIENGGYFRNKKELYWPTMAWFFDGYIMTAEDKTWLKWIWIFVPTIIFIPLILTAFIGTITGECSWWTINLAVLRDIDATTGTNLATEYDHVEAPSVKKVKKEKEAKVKATKEPKIKPVKGQKQDSFNKLPNNNQLLNFFKSLIKLLEMSKNTEIKLYSYAKSQLNTLQDKKAKFDWDEIYDQAETDLENLTRTDQKFVNLIKNVIDNSRVNVFGRYKDDVVTLIEEYRQAIKEWDVYEAEGIVEQIFTIASRREELLAKVGFCLKDRLANNFKHIEINDNIIAKLNQAKQSEDYDSYRELCLETIAKMSPIKSKISSYADKIIYN</sequence>
<feature type="transmembrane region" description="Helical" evidence="1">
    <location>
        <begin position="143"/>
        <end position="163"/>
    </location>
</feature>
<feature type="transmembrane region" description="Helical" evidence="1">
    <location>
        <begin position="227"/>
        <end position="249"/>
    </location>
</feature>
<feature type="transmembrane region" description="Helical" evidence="1">
    <location>
        <begin position="94"/>
        <end position="115"/>
    </location>
</feature>
<dbReference type="KEGG" id="scq:SCULI_v1c05800"/>
<keyword evidence="3" id="KW-1185">Reference proteome</keyword>
<protein>
    <recommendedName>
        <fullName evidence="4">Transmembrane protein</fullName>
    </recommendedName>
</protein>
<organism evidence="2 3">
    <name type="scientific">Spiroplasma culicicola AES-1</name>
    <dbReference type="NCBI Taxonomy" id="1276246"/>
    <lineage>
        <taxon>Bacteria</taxon>
        <taxon>Bacillati</taxon>
        <taxon>Mycoplasmatota</taxon>
        <taxon>Mollicutes</taxon>
        <taxon>Entomoplasmatales</taxon>
        <taxon>Spiroplasmataceae</taxon>
        <taxon>Spiroplasma</taxon>
    </lineage>
</organism>
<keyword evidence="1" id="KW-1133">Transmembrane helix</keyword>
<feature type="transmembrane region" description="Helical" evidence="1">
    <location>
        <begin position="15"/>
        <end position="36"/>
    </location>
</feature>
<reference evidence="2 3" key="1">
    <citation type="journal article" date="2014" name="Genome Biol. Evol.">
        <title>Molecular evolution of the substrate utilization strategies and putative virulence factors in mosquito-associated Spiroplasma species.</title>
        <authorList>
            <person name="Chang T.H."/>
            <person name="Lo W.S."/>
            <person name="Ku C."/>
            <person name="Chen L.L."/>
            <person name="Kuo C.H."/>
        </authorList>
    </citation>
    <scope>NUCLEOTIDE SEQUENCE [LARGE SCALE GENOMIC DNA]</scope>
    <source>
        <strain evidence="2">AES-1</strain>
    </source>
</reference>
<dbReference type="EMBL" id="CP006681">
    <property type="protein sequence ID" value="AHI52921.1"/>
    <property type="molecule type" value="Genomic_DNA"/>
</dbReference>
<evidence type="ECO:0000313" key="3">
    <source>
        <dbReference type="Proteomes" id="UP000019267"/>
    </source>
</evidence>